<dbReference type="AlphaFoldDB" id="A0A5N6T9C1"/>
<sequence>MQWISMVHKQAFPDDAMMFIDHMQGKFMAFCQPSSEEDEFILTHNAYGLLGGPSDVQIDSATGRAVEKAYMEYHNFAPISAELIIILRSSLLVNPSKEGANEIQEWETLRENVRNQHLSPDKPVSILKRLPIEKCGNLYATIVNGKLVLKPNQGPRAEDRFYFTCSRISSYYVNLINNIFLEQATKGDTIVYRSRSALGKTLKSYLLNVREGFKVVTDGANDPHLAFLKKLEKIAGQLVGKVCLKYKTIALPMPQTHTSYRVSHIVGLKILALSGKSDVPEVYKLMQPDGGLDSYFYDLMQSQLMAFFKDLDRCDSEPFRVNTR</sequence>
<gene>
    <name evidence="1" type="ORF">BDV38DRAFT_93277</name>
</gene>
<dbReference type="RefSeq" id="XP_031918834.1">
    <property type="nucleotide sequence ID" value="XM_032064146.1"/>
</dbReference>
<reference evidence="1 2" key="1">
    <citation type="submission" date="2019-04" db="EMBL/GenBank/DDBJ databases">
        <title>Friends and foes A comparative genomics study of 23 Aspergillus species from section Flavi.</title>
        <authorList>
            <consortium name="DOE Joint Genome Institute"/>
            <person name="Kjaerbolling I."/>
            <person name="Vesth T."/>
            <person name="Frisvad J.C."/>
            <person name="Nybo J.L."/>
            <person name="Theobald S."/>
            <person name="Kildgaard S."/>
            <person name="Isbrandt T."/>
            <person name="Kuo A."/>
            <person name="Sato A."/>
            <person name="Lyhne E.K."/>
            <person name="Kogle M.E."/>
            <person name="Wiebenga A."/>
            <person name="Kun R.S."/>
            <person name="Lubbers R.J."/>
            <person name="Makela M.R."/>
            <person name="Barry K."/>
            <person name="Chovatia M."/>
            <person name="Clum A."/>
            <person name="Daum C."/>
            <person name="Haridas S."/>
            <person name="He G."/>
            <person name="LaButti K."/>
            <person name="Lipzen A."/>
            <person name="Mondo S."/>
            <person name="Riley R."/>
            <person name="Salamov A."/>
            <person name="Simmons B.A."/>
            <person name="Magnuson J.K."/>
            <person name="Henrissat B."/>
            <person name="Mortensen U.H."/>
            <person name="Larsen T.O."/>
            <person name="Devries R.P."/>
            <person name="Grigoriev I.V."/>
            <person name="Machida M."/>
            <person name="Baker S.E."/>
            <person name="Andersen M.R."/>
        </authorList>
    </citation>
    <scope>NUCLEOTIDE SEQUENCE [LARGE SCALE GENOMIC DNA]</scope>
    <source>
        <strain evidence="1 2">CBS 117625</strain>
    </source>
</reference>
<dbReference type="EMBL" id="ML743553">
    <property type="protein sequence ID" value="KAE8142771.1"/>
    <property type="molecule type" value="Genomic_DNA"/>
</dbReference>
<protein>
    <submittedName>
        <fullName evidence="1">Uncharacterized protein</fullName>
    </submittedName>
</protein>
<organism evidence="1 2">
    <name type="scientific">Aspergillus pseudotamarii</name>
    <dbReference type="NCBI Taxonomy" id="132259"/>
    <lineage>
        <taxon>Eukaryota</taxon>
        <taxon>Fungi</taxon>
        <taxon>Dikarya</taxon>
        <taxon>Ascomycota</taxon>
        <taxon>Pezizomycotina</taxon>
        <taxon>Eurotiomycetes</taxon>
        <taxon>Eurotiomycetidae</taxon>
        <taxon>Eurotiales</taxon>
        <taxon>Aspergillaceae</taxon>
        <taxon>Aspergillus</taxon>
        <taxon>Aspergillus subgen. Circumdati</taxon>
    </lineage>
</organism>
<dbReference type="Proteomes" id="UP000325672">
    <property type="component" value="Unassembled WGS sequence"/>
</dbReference>
<accession>A0A5N6T9C1</accession>
<name>A0A5N6T9C1_ASPPS</name>
<dbReference type="GeneID" id="43648356"/>
<evidence type="ECO:0000313" key="2">
    <source>
        <dbReference type="Proteomes" id="UP000325672"/>
    </source>
</evidence>
<keyword evidence="2" id="KW-1185">Reference proteome</keyword>
<dbReference type="OrthoDB" id="5340163at2759"/>
<dbReference type="Pfam" id="PF14022">
    <property type="entry name" value="DUF4238"/>
    <property type="match status" value="1"/>
</dbReference>
<evidence type="ECO:0000313" key="1">
    <source>
        <dbReference type="EMBL" id="KAE8142771.1"/>
    </source>
</evidence>
<proteinExistence type="predicted"/>
<dbReference type="InterPro" id="IPR025332">
    <property type="entry name" value="DUF4238"/>
</dbReference>